<dbReference type="KEGG" id="schi:SCHIN_v1c00620"/>
<dbReference type="NCBIfam" id="NF038029">
    <property type="entry name" value="LP_plasma"/>
    <property type="match status" value="1"/>
</dbReference>
<organism evidence="2 3">
    <name type="scientific">Spiroplasma chinense</name>
    <dbReference type="NCBI Taxonomy" id="216932"/>
    <lineage>
        <taxon>Bacteria</taxon>
        <taxon>Bacillati</taxon>
        <taxon>Mycoplasmatota</taxon>
        <taxon>Mollicutes</taxon>
        <taxon>Entomoplasmatales</taxon>
        <taxon>Spiroplasmataceae</taxon>
        <taxon>Spiroplasma</taxon>
    </lineage>
</organism>
<name>A0A5B9Y2L1_9MOLU</name>
<feature type="signal peptide" evidence="1">
    <location>
        <begin position="1"/>
        <end position="21"/>
    </location>
</feature>
<accession>A0A5B9Y2L1</accession>
<dbReference type="Proteomes" id="UP000323144">
    <property type="component" value="Chromosome"/>
</dbReference>
<dbReference type="InterPro" id="IPR054816">
    <property type="entry name" value="Lipoprotein_mollicutes-type_CS"/>
</dbReference>
<reference evidence="2 3" key="1">
    <citation type="submission" date="2019-08" db="EMBL/GenBank/DDBJ databases">
        <title>Complete genome sequence of Spiroplasma chinense CCH (DSM 19755).</title>
        <authorList>
            <person name="Shen H.-Y."/>
            <person name="Lin Y.-C."/>
            <person name="Chou L."/>
            <person name="Kuo C.-H."/>
        </authorList>
    </citation>
    <scope>NUCLEOTIDE SEQUENCE [LARGE SCALE GENOMIC DNA]</scope>
    <source>
        <strain evidence="2 3">CCH</strain>
    </source>
</reference>
<feature type="chain" id="PRO_5023113593" evidence="1">
    <location>
        <begin position="22"/>
        <end position="560"/>
    </location>
</feature>
<dbReference type="PROSITE" id="PS51257">
    <property type="entry name" value="PROKAR_LIPOPROTEIN"/>
    <property type="match status" value="1"/>
</dbReference>
<proteinExistence type="predicted"/>
<keyword evidence="1" id="KW-0732">Signal</keyword>
<dbReference type="RefSeq" id="WP_166507655.1">
    <property type="nucleotide sequence ID" value="NZ_CP043026.1"/>
</dbReference>
<protein>
    <submittedName>
        <fullName evidence="2">Uncharacterized protein</fullName>
    </submittedName>
</protein>
<dbReference type="EMBL" id="CP043026">
    <property type="protein sequence ID" value="QEH61260.1"/>
    <property type="molecule type" value="Genomic_DNA"/>
</dbReference>
<keyword evidence="3" id="KW-1185">Reference proteome</keyword>
<gene>
    <name evidence="2" type="ORF">SCHIN_v1c00620</name>
</gene>
<evidence type="ECO:0000313" key="3">
    <source>
        <dbReference type="Proteomes" id="UP000323144"/>
    </source>
</evidence>
<sequence length="560" mass="62261">MKKILAFLGSFSLITSGSSLAVSCYGDINYPWEVAVNNLKVKTKEITNINNGWRKLGNAISALNTQMESDHSKGVFVGDEQPTNDFQVLYVNAETFESRDELRIYYRVSDYEKGDHKNLVWGELQSFTQEVKINSFQISVIEDQKITLGETKVLNINLNVFEEDITLGMDDAEIIEVSNSSEQLFITGLKKGETPLTLNFGVDDKVTFNVQVVDRVIDWEQVEISDQVVEVNSQKEANLHLNNWSNKYTKLSFADKDLVTGELTETGFIIYGHVRGETTGFLHIDENRVVPFNVFVIPSSLIPEIFSISNQKINLGETKKITVRTKNLDPKLLIIQNEKPLTVKTTLNNGELTLFGSRDGTSEIVIFAHDVAPVKFTVTVYNQDKPEISKQSDYVAIVGGGLTRSLNVSNHILGTELKIKASNSLIDVRVVAQIHENGNGSIGIVANGQVGRTLVTLTYNRAENVTFWVTVVEIPEILPIENVAIALGEVTRLEVNFTTGPSFLIFKVELEVEGIVEVAKISTSSAKGNFEITALKVGEVNVTITTRYNTKPRTFKITVI</sequence>
<evidence type="ECO:0000313" key="2">
    <source>
        <dbReference type="EMBL" id="QEH61260.1"/>
    </source>
</evidence>
<dbReference type="AlphaFoldDB" id="A0A5B9Y2L1"/>
<evidence type="ECO:0000256" key="1">
    <source>
        <dbReference type="SAM" id="SignalP"/>
    </source>
</evidence>